<accession>B9RL64</accession>
<dbReference type="PANTHER" id="PTHR43811:SF48">
    <property type="entry name" value="PEPTIDYL-PROLYL CIS-TRANS ISOMERASE FKBP43"/>
    <property type="match status" value="1"/>
</dbReference>
<dbReference type="EMBL" id="EQ973787">
    <property type="protein sequence ID" value="EEF47883.1"/>
    <property type="molecule type" value="Genomic_DNA"/>
</dbReference>
<evidence type="ECO:0000259" key="6">
    <source>
        <dbReference type="Pfam" id="PF17800"/>
    </source>
</evidence>
<feature type="compositionally biased region" description="Basic and acidic residues" evidence="5">
    <location>
        <begin position="105"/>
        <end position="114"/>
    </location>
</feature>
<dbReference type="GO" id="GO:0003755">
    <property type="term" value="F:peptidyl-prolyl cis-trans isomerase activity"/>
    <property type="evidence" value="ECO:0000318"/>
    <property type="project" value="GO_Central"/>
</dbReference>
<dbReference type="STRING" id="3988.B9RL64"/>
<feature type="compositionally biased region" description="Acidic residues" evidence="5">
    <location>
        <begin position="130"/>
        <end position="148"/>
    </location>
</feature>
<evidence type="ECO:0000256" key="1">
    <source>
        <dbReference type="ARBA" id="ARBA00000971"/>
    </source>
</evidence>
<dbReference type="InterPro" id="IPR041232">
    <property type="entry name" value="NPL"/>
</dbReference>
<feature type="compositionally biased region" description="Basic and acidic residues" evidence="5">
    <location>
        <begin position="384"/>
        <end position="398"/>
    </location>
</feature>
<gene>
    <name evidence="7" type="ORF">RCOM_1667500</name>
</gene>
<keyword evidence="4" id="KW-0413">Isomerase</keyword>
<feature type="domain" description="Nucleoplasmin-like" evidence="6">
    <location>
        <begin position="3"/>
        <end position="97"/>
    </location>
</feature>
<dbReference type="InParanoid" id="B9RL64"/>
<feature type="compositionally biased region" description="Basic and acidic residues" evidence="5">
    <location>
        <begin position="482"/>
        <end position="506"/>
    </location>
</feature>
<protein>
    <recommendedName>
        <fullName evidence="2">peptidylprolyl isomerase</fullName>
        <ecNumber evidence="2">5.2.1.8</ecNumber>
    </recommendedName>
</protein>
<feature type="region of interest" description="Disordered" evidence="5">
    <location>
        <begin position="103"/>
        <end position="310"/>
    </location>
</feature>
<evidence type="ECO:0000313" key="8">
    <source>
        <dbReference type="Proteomes" id="UP000008311"/>
    </source>
</evidence>
<organism evidence="7 8">
    <name type="scientific">Ricinus communis</name>
    <name type="common">Castor bean</name>
    <dbReference type="NCBI Taxonomy" id="3988"/>
    <lineage>
        <taxon>Eukaryota</taxon>
        <taxon>Viridiplantae</taxon>
        <taxon>Streptophyta</taxon>
        <taxon>Embryophyta</taxon>
        <taxon>Tracheophyta</taxon>
        <taxon>Spermatophyta</taxon>
        <taxon>Magnoliopsida</taxon>
        <taxon>eudicotyledons</taxon>
        <taxon>Gunneridae</taxon>
        <taxon>Pentapetalae</taxon>
        <taxon>rosids</taxon>
        <taxon>fabids</taxon>
        <taxon>Malpighiales</taxon>
        <taxon>Euphorbiaceae</taxon>
        <taxon>Acalyphoideae</taxon>
        <taxon>Acalypheae</taxon>
        <taxon>Ricinus</taxon>
    </lineage>
</organism>
<feature type="region of interest" description="Disordered" evidence="5">
    <location>
        <begin position="421"/>
        <end position="584"/>
    </location>
</feature>
<dbReference type="eggNOG" id="KOG0552">
    <property type="taxonomic scope" value="Eukaryota"/>
</dbReference>
<keyword evidence="3" id="KW-0697">Rotamase</keyword>
<evidence type="ECO:0000256" key="3">
    <source>
        <dbReference type="ARBA" id="ARBA00023110"/>
    </source>
</evidence>
<reference evidence="8" key="1">
    <citation type="journal article" date="2010" name="Nat. Biotechnol.">
        <title>Draft genome sequence of the oilseed species Ricinus communis.</title>
        <authorList>
            <person name="Chan A.P."/>
            <person name="Crabtree J."/>
            <person name="Zhao Q."/>
            <person name="Lorenzi H."/>
            <person name="Orvis J."/>
            <person name="Puiu D."/>
            <person name="Melake-Berhan A."/>
            <person name="Jones K.M."/>
            <person name="Redman J."/>
            <person name="Chen G."/>
            <person name="Cahoon E.B."/>
            <person name="Gedil M."/>
            <person name="Stanke M."/>
            <person name="Haas B.J."/>
            <person name="Wortman J.R."/>
            <person name="Fraser-Liggett C.M."/>
            <person name="Ravel J."/>
            <person name="Rabinowicz P.D."/>
        </authorList>
    </citation>
    <scope>NUCLEOTIDE SEQUENCE [LARGE SCALE GENOMIC DNA]</scope>
    <source>
        <strain evidence="8">cv. Hale</strain>
    </source>
</reference>
<feature type="compositionally biased region" description="Basic residues" evidence="5">
    <location>
        <begin position="168"/>
        <end position="185"/>
    </location>
</feature>
<dbReference type="EC" id="5.2.1.8" evidence="2"/>
<dbReference type="Proteomes" id="UP000008311">
    <property type="component" value="Unassembled WGS sequence"/>
</dbReference>
<comment type="catalytic activity">
    <reaction evidence="1">
        <text>[protein]-peptidylproline (omega=180) = [protein]-peptidylproline (omega=0)</text>
        <dbReference type="Rhea" id="RHEA:16237"/>
        <dbReference type="Rhea" id="RHEA-COMP:10747"/>
        <dbReference type="Rhea" id="RHEA-COMP:10748"/>
        <dbReference type="ChEBI" id="CHEBI:83833"/>
        <dbReference type="ChEBI" id="CHEBI:83834"/>
        <dbReference type="EC" id="5.2.1.8"/>
    </reaction>
</comment>
<feature type="compositionally biased region" description="Polar residues" evidence="5">
    <location>
        <begin position="507"/>
        <end position="525"/>
    </location>
</feature>
<evidence type="ECO:0000313" key="7">
    <source>
        <dbReference type="EMBL" id="EEF47883.1"/>
    </source>
</evidence>
<feature type="region of interest" description="Disordered" evidence="5">
    <location>
        <begin position="325"/>
        <end position="398"/>
    </location>
</feature>
<dbReference type="AlphaFoldDB" id="B9RL64"/>
<evidence type="ECO:0000256" key="5">
    <source>
        <dbReference type="SAM" id="MobiDB-lite"/>
    </source>
</evidence>
<dbReference type="PANTHER" id="PTHR43811">
    <property type="entry name" value="FKBP-TYPE PEPTIDYL-PROLYL CIS-TRANS ISOMERASE FKPA"/>
    <property type="match status" value="1"/>
</dbReference>
<evidence type="ECO:0000256" key="4">
    <source>
        <dbReference type="ARBA" id="ARBA00023235"/>
    </source>
</evidence>
<dbReference type="Pfam" id="PF17800">
    <property type="entry name" value="NPL"/>
    <property type="match status" value="1"/>
</dbReference>
<evidence type="ECO:0000256" key="2">
    <source>
        <dbReference type="ARBA" id="ARBA00013194"/>
    </source>
</evidence>
<keyword evidence="8" id="KW-1185">Reference proteome</keyword>
<name>B9RL64_RICCO</name>
<sequence>MAFWGTEVKPGKPFTHNPDSARERLHISQATLGNYGNASAKKKSVVQCNIGNKSPVFLCSLFPEQSESCQLNLEFDESVDVVFSVIGPRSVHLTGYYLRSSAHCSHHDDDHSESYGEDIADTETERSAGDEDEDEDEYEDSFIDDDDPLLVTPSPVSSDGEAAEALRKNKPKNKKASYRRLRKKYQIQSDEENTSQQHDFANGGTSVEVLDSESEDKLTISSLCKSAARNAKPKAEENAKNETSQIVNKEAENGGNGSINAEENADTIVGSQVMRQPDQHDSIQHSAEVDFDNGSKPNKKKKKQSEKEKVLEVGLEDGAVLKWAKPKQNERKVDQSSQAIDVKNEEDPRNGTYIQPDQPESLLASTEVGFERNAKSRKKKKTHSKEEKELKTEVEDDSVIKLDEVKQSETEVNQWSQDIYAKNEEDQRTAHYKQPNQPDYLLRSTEVGLESSGKPKKKKKMQPKEEKELKAGIGDASVLKQDQAKQSETKHDQSSQDLYAKIEGDQRNANYKQPDQHESPLNSSEVGLDSSAKPKKKKKQSKEEKEAKAGIGDNSVLELESKADQSSQDIPVKNEEEQKTGNDK</sequence>
<feature type="compositionally biased region" description="Polar residues" evidence="5">
    <location>
        <begin position="194"/>
        <end position="205"/>
    </location>
</feature>
<feature type="compositionally biased region" description="Basic and acidic residues" evidence="5">
    <location>
        <begin position="572"/>
        <end position="584"/>
    </location>
</feature>
<dbReference type="Gene3D" id="2.60.120.340">
    <property type="entry name" value="Nucleoplasmin core domain"/>
    <property type="match status" value="1"/>
</dbReference>
<proteinExistence type="predicted"/>